<evidence type="ECO:0000313" key="1">
    <source>
        <dbReference type="EMBL" id="MBW4433251.1"/>
    </source>
</evidence>
<protein>
    <submittedName>
        <fullName evidence="1">Uncharacterized protein</fullName>
    </submittedName>
</protein>
<dbReference type="AlphaFoldDB" id="A0A9E3HAU5"/>
<comment type="caution">
    <text evidence="1">The sequence shown here is derived from an EMBL/GenBank/DDBJ whole genome shotgun (WGS) entry which is preliminary data.</text>
</comment>
<proteinExistence type="predicted"/>
<dbReference type="Proteomes" id="UP000813215">
    <property type="component" value="Unassembled WGS sequence"/>
</dbReference>
<gene>
    <name evidence="1" type="ORF">KME28_16390</name>
</gene>
<dbReference type="EMBL" id="JAHHHW010000101">
    <property type="protein sequence ID" value="MBW4433251.1"/>
    <property type="molecule type" value="Genomic_DNA"/>
</dbReference>
<organism evidence="1 2">
    <name type="scientific">Pelatocladus maniniholoensis HA4357-MV3</name>
    <dbReference type="NCBI Taxonomy" id="1117104"/>
    <lineage>
        <taxon>Bacteria</taxon>
        <taxon>Bacillati</taxon>
        <taxon>Cyanobacteriota</taxon>
        <taxon>Cyanophyceae</taxon>
        <taxon>Nostocales</taxon>
        <taxon>Nostocaceae</taxon>
        <taxon>Pelatocladus</taxon>
    </lineage>
</organism>
<reference evidence="1" key="2">
    <citation type="journal article" date="2022" name="Microbiol. Resour. Announc.">
        <title>Metagenome Sequencing to Explore Phylogenomics of Terrestrial Cyanobacteria.</title>
        <authorList>
            <person name="Ward R.D."/>
            <person name="Stajich J.E."/>
            <person name="Johansen J.R."/>
            <person name="Huntemann M."/>
            <person name="Clum A."/>
            <person name="Foster B."/>
            <person name="Foster B."/>
            <person name="Roux S."/>
            <person name="Palaniappan K."/>
            <person name="Varghese N."/>
            <person name="Mukherjee S."/>
            <person name="Reddy T.B.K."/>
            <person name="Daum C."/>
            <person name="Copeland A."/>
            <person name="Chen I.A."/>
            <person name="Ivanova N.N."/>
            <person name="Kyrpides N.C."/>
            <person name="Shapiro N."/>
            <person name="Eloe-Fadrosh E.A."/>
            <person name="Pietrasiak N."/>
        </authorList>
    </citation>
    <scope>NUCLEOTIDE SEQUENCE</scope>
    <source>
        <strain evidence="1">HA4357-MV3</strain>
    </source>
</reference>
<accession>A0A9E3HAU5</accession>
<reference evidence="1" key="1">
    <citation type="submission" date="2021-05" db="EMBL/GenBank/DDBJ databases">
        <authorList>
            <person name="Pietrasiak N."/>
            <person name="Ward R."/>
            <person name="Stajich J.E."/>
            <person name="Kurbessoian T."/>
        </authorList>
    </citation>
    <scope>NUCLEOTIDE SEQUENCE</scope>
    <source>
        <strain evidence="1">HA4357-MV3</strain>
    </source>
</reference>
<name>A0A9E3HAU5_9NOST</name>
<sequence length="61" mass="6679">MGEKIPCDTVKINPQGKVLDKFWMPADFYDTGISGLLVILESSEASRYPTGTIVMQSNSPT</sequence>
<evidence type="ECO:0000313" key="2">
    <source>
        <dbReference type="Proteomes" id="UP000813215"/>
    </source>
</evidence>